<dbReference type="GO" id="GO:0003677">
    <property type="term" value="F:DNA binding"/>
    <property type="evidence" value="ECO:0007669"/>
    <property type="project" value="InterPro"/>
</dbReference>
<dbReference type="InterPro" id="IPR008921">
    <property type="entry name" value="DNA_pol3_clamp-load_cplx_C"/>
</dbReference>
<dbReference type="Pfam" id="PF21694">
    <property type="entry name" value="DNA_pol3_delta_C"/>
    <property type="match status" value="1"/>
</dbReference>
<evidence type="ECO:0000259" key="10">
    <source>
        <dbReference type="Pfam" id="PF21694"/>
    </source>
</evidence>
<protein>
    <recommendedName>
        <fullName evidence="2">DNA polymerase III subunit delta</fullName>
        <ecNumber evidence="1">2.7.7.7</ecNumber>
    </recommendedName>
</protein>
<dbReference type="InterPro" id="IPR010372">
    <property type="entry name" value="DNA_pol3_delta_N"/>
</dbReference>
<dbReference type="AlphaFoldDB" id="A0A3D4S3R2"/>
<dbReference type="EMBL" id="DQHO01000014">
    <property type="protein sequence ID" value="HCS93465.1"/>
    <property type="molecule type" value="Genomic_DNA"/>
</dbReference>
<dbReference type="Gene3D" id="1.20.272.10">
    <property type="match status" value="1"/>
</dbReference>
<feature type="domain" description="DNA polymerase III delta N-terminal" evidence="9">
    <location>
        <begin position="19"/>
        <end position="144"/>
    </location>
</feature>
<gene>
    <name evidence="11" type="ORF">DIW15_02000</name>
</gene>
<comment type="similarity">
    <text evidence="7">Belongs to the DNA polymerase HolA subunit family.</text>
</comment>
<dbReference type="EC" id="2.7.7.7" evidence="1"/>
<keyword evidence="4" id="KW-0548">Nucleotidyltransferase</keyword>
<dbReference type="RefSeq" id="WP_022796005.1">
    <property type="nucleotide sequence ID" value="NZ_JBQEAI010000004.1"/>
</dbReference>
<dbReference type="InterPro" id="IPR048466">
    <property type="entry name" value="DNA_pol3_delta-like_C"/>
</dbReference>
<name>A0A3D4S3R2_9ENTE</name>
<organism evidence="11 12">
    <name type="scientific">Bavariicoccus seileri</name>
    <dbReference type="NCBI Taxonomy" id="549685"/>
    <lineage>
        <taxon>Bacteria</taxon>
        <taxon>Bacillati</taxon>
        <taxon>Bacillota</taxon>
        <taxon>Bacilli</taxon>
        <taxon>Lactobacillales</taxon>
        <taxon>Enterococcaceae</taxon>
        <taxon>Bavariicoccus</taxon>
    </lineage>
</organism>
<keyword evidence="5" id="KW-0235">DNA replication</keyword>
<dbReference type="Proteomes" id="UP000262195">
    <property type="component" value="Unassembled WGS sequence"/>
</dbReference>
<sequence>MNYQEALMTIKNGDVKSVYLLYGTERYFVEDLTKRFQNEVVNKDDQSLNVVTLDMTQQSVQTAVKEAETLPFFGDKKVVIALNCSFLTGQQAKSSIEHDVSYLENYLKNPLVDTTLVLVAPYEKLDQRKKIVKSLRKNAIVIDCHPLDEKTLRDYVIRSADNATLKFTKESLNLFVERTDFSLDKAINELDKLNLATDDSGKITTQMVLELVPKTTEESVFDLVNQLLARKLVDCLETYQELLSQKEEPIRILALLMSQFRLLLQVSYLQRSGYQTPDLLKALKVHQYRLKLAQQSVRRYSTRLLEEVVVMLNQLDYDIKTGRVKPEIALELMLIRFCRDKAS</sequence>
<dbReference type="Gene3D" id="3.40.50.300">
    <property type="entry name" value="P-loop containing nucleotide triphosphate hydrolases"/>
    <property type="match status" value="1"/>
</dbReference>
<keyword evidence="6" id="KW-0239">DNA-directed DNA polymerase</keyword>
<evidence type="ECO:0000256" key="2">
    <source>
        <dbReference type="ARBA" id="ARBA00017703"/>
    </source>
</evidence>
<evidence type="ECO:0000256" key="6">
    <source>
        <dbReference type="ARBA" id="ARBA00022932"/>
    </source>
</evidence>
<dbReference type="PANTHER" id="PTHR34388">
    <property type="entry name" value="DNA POLYMERASE III SUBUNIT DELTA"/>
    <property type="match status" value="1"/>
</dbReference>
<dbReference type="Pfam" id="PF06144">
    <property type="entry name" value="DNA_pol3_delta"/>
    <property type="match status" value="1"/>
</dbReference>
<accession>A0A3D4S3R2</accession>
<evidence type="ECO:0000256" key="5">
    <source>
        <dbReference type="ARBA" id="ARBA00022705"/>
    </source>
</evidence>
<keyword evidence="3" id="KW-0808">Transferase</keyword>
<evidence type="ECO:0000256" key="4">
    <source>
        <dbReference type="ARBA" id="ARBA00022695"/>
    </source>
</evidence>
<comment type="caution">
    <text evidence="11">The sequence shown here is derived from an EMBL/GenBank/DDBJ whole genome shotgun (WGS) entry which is preliminary data.</text>
</comment>
<dbReference type="GO" id="GO:0006261">
    <property type="term" value="P:DNA-templated DNA replication"/>
    <property type="evidence" value="ECO:0007669"/>
    <property type="project" value="TreeGrafter"/>
</dbReference>
<evidence type="ECO:0000256" key="8">
    <source>
        <dbReference type="ARBA" id="ARBA00049244"/>
    </source>
</evidence>
<comment type="catalytic activity">
    <reaction evidence="8">
        <text>DNA(n) + a 2'-deoxyribonucleoside 5'-triphosphate = DNA(n+1) + diphosphate</text>
        <dbReference type="Rhea" id="RHEA:22508"/>
        <dbReference type="Rhea" id="RHEA-COMP:17339"/>
        <dbReference type="Rhea" id="RHEA-COMP:17340"/>
        <dbReference type="ChEBI" id="CHEBI:33019"/>
        <dbReference type="ChEBI" id="CHEBI:61560"/>
        <dbReference type="ChEBI" id="CHEBI:173112"/>
        <dbReference type="EC" id="2.7.7.7"/>
    </reaction>
</comment>
<dbReference type="SUPFAM" id="SSF52540">
    <property type="entry name" value="P-loop containing nucleoside triphosphate hydrolases"/>
    <property type="match status" value="1"/>
</dbReference>
<dbReference type="InterPro" id="IPR027417">
    <property type="entry name" value="P-loop_NTPase"/>
</dbReference>
<dbReference type="Gene3D" id="1.10.8.60">
    <property type="match status" value="1"/>
</dbReference>
<evidence type="ECO:0000313" key="11">
    <source>
        <dbReference type="EMBL" id="HCS93465.1"/>
    </source>
</evidence>
<dbReference type="InterPro" id="IPR005790">
    <property type="entry name" value="DNA_polIII_delta"/>
</dbReference>
<evidence type="ECO:0000313" key="12">
    <source>
        <dbReference type="Proteomes" id="UP000262195"/>
    </source>
</evidence>
<dbReference type="NCBIfam" id="TIGR01128">
    <property type="entry name" value="holA"/>
    <property type="match status" value="1"/>
</dbReference>
<dbReference type="GO" id="GO:0009360">
    <property type="term" value="C:DNA polymerase III complex"/>
    <property type="evidence" value="ECO:0007669"/>
    <property type="project" value="InterPro"/>
</dbReference>
<feature type="domain" description="DNA polymerase III delta subunit-like C-terminal" evidence="10">
    <location>
        <begin position="217"/>
        <end position="337"/>
    </location>
</feature>
<dbReference type="SUPFAM" id="SSF48019">
    <property type="entry name" value="post-AAA+ oligomerization domain-like"/>
    <property type="match status" value="1"/>
</dbReference>
<reference evidence="11 12" key="1">
    <citation type="journal article" date="2018" name="Nat. Biotechnol.">
        <title>A standardized bacterial taxonomy based on genome phylogeny substantially revises the tree of life.</title>
        <authorList>
            <person name="Parks D.H."/>
            <person name="Chuvochina M."/>
            <person name="Waite D.W."/>
            <person name="Rinke C."/>
            <person name="Skarshewski A."/>
            <person name="Chaumeil P.A."/>
            <person name="Hugenholtz P."/>
        </authorList>
    </citation>
    <scope>NUCLEOTIDE SEQUENCE [LARGE SCALE GENOMIC DNA]</scope>
    <source>
        <strain evidence="11">UBA11306</strain>
    </source>
</reference>
<dbReference type="PANTHER" id="PTHR34388:SF1">
    <property type="entry name" value="DNA POLYMERASE III SUBUNIT DELTA"/>
    <property type="match status" value="1"/>
</dbReference>
<evidence type="ECO:0000259" key="9">
    <source>
        <dbReference type="Pfam" id="PF06144"/>
    </source>
</evidence>
<proteinExistence type="inferred from homology"/>
<dbReference type="GO" id="GO:0003887">
    <property type="term" value="F:DNA-directed DNA polymerase activity"/>
    <property type="evidence" value="ECO:0007669"/>
    <property type="project" value="UniProtKB-KW"/>
</dbReference>
<evidence type="ECO:0000256" key="1">
    <source>
        <dbReference type="ARBA" id="ARBA00012417"/>
    </source>
</evidence>
<evidence type="ECO:0000256" key="7">
    <source>
        <dbReference type="ARBA" id="ARBA00034754"/>
    </source>
</evidence>
<dbReference type="STRING" id="1121105.GCA_000421665_00722"/>
<evidence type="ECO:0000256" key="3">
    <source>
        <dbReference type="ARBA" id="ARBA00022679"/>
    </source>
</evidence>